<dbReference type="AlphaFoldDB" id="A0AAP0GQC8"/>
<reference evidence="14 15" key="1">
    <citation type="submission" date="2024-04" db="EMBL/GenBank/DDBJ databases">
        <title>The reference genome of an endangered Asteraceae, Deinandra increscens subsp. villosa, native to the Central Coast of California.</title>
        <authorList>
            <person name="Guilliams M."/>
            <person name="Hasenstab-Lehman K."/>
            <person name="Meyer R."/>
            <person name="Mcevoy S."/>
        </authorList>
    </citation>
    <scope>NUCLEOTIDE SEQUENCE [LARGE SCALE GENOMIC DNA]</scope>
    <source>
        <tissue evidence="14">Leaf</tissue>
    </source>
</reference>
<feature type="compositionally biased region" description="Polar residues" evidence="12">
    <location>
        <begin position="721"/>
        <end position="750"/>
    </location>
</feature>
<keyword evidence="7" id="KW-0333">Golgi apparatus</keyword>
<proteinExistence type="inferred from homology"/>
<evidence type="ECO:0000256" key="8">
    <source>
        <dbReference type="ARBA" id="ARBA00023136"/>
    </source>
</evidence>
<dbReference type="GO" id="GO:0030665">
    <property type="term" value="C:clathrin-coated vesicle membrane"/>
    <property type="evidence" value="ECO:0007669"/>
    <property type="project" value="UniProtKB-SubCell"/>
</dbReference>
<feature type="compositionally biased region" description="Polar residues" evidence="12">
    <location>
        <begin position="757"/>
        <end position="770"/>
    </location>
</feature>
<sequence length="1111" mass="122678">MFTQFGTTAENFSSKASTMVFRIGTDAHLYDDPDDVSISPLLDSKFDSEKCEALKRLLALIAQGLDVSNYFPQVVKNVASQSLEVKKLVYLYLLHYAERRPNEALLSINIFQRDLGDQNPLVRAWALRTMAGIRLHMISPLVLVAVRKCARDPSVYVRKCAANALPKLHDLRLEENATAIIEIIGILLNDNSPGVVGATAAAFASVCPNNLTLIGRNYNRLCEILPDVEEWGQIILIGILLRYVIARYGLAKESIMASLLTNISDNEKTGSESDTDFLEIKRTNEIGIQERELVAIVSRSYLAGQDKYLSHQNNSDGISSEHISSRFTSSKNDENVKILLQCTSPLLWSRNSAVVLAAAGVHWIMAPVEDISKIVKPLLFLLRSSEASTYVVLCNIQVFAKVMPSLFGPNINDFFISSSDAYQVKTLKLEILSSIATDASISVIFQEFQDYVRDPDRRFAADTVAAIGLCAKRNPQVAHTCMEGLLALTSSKYINSTSGSMGDEAVVLIQVIASIKDIIKQDPPSHENAIIFLIRNLDAIKVPMARAMIVWIVGEYNSIGNIMPKMVPVILRFLARGFPFESIEAKYQILNAAVKVLLNTKGGDFHTAKSILCYVIELAKFDLNYDVRDRARVLRKLLSCYFSSNGLEEKTNNNELQLLLAEHIFGEKIKPSTEMINNRFYLPGSLSQIVFHAAMGYDPLPEPCSLTESDMVKGLEGPSQAEGTNSDVDSGSFNEEGSYYSEDSVTTSTGTDKESAANESDNNNTDSLINFSDVGKPQEEANDHSDFMSKGALESWLDDNDNPGSSQNVAGVDNNEKISSARISIGDISTRIKPKIYTLLDPTNGDGLKVVYKYSSEASTISPSLISVDIFFENCSSHQMSKLLLTDEVSELLDQGSSLESQKDGSIFVPMEEITIIEPGQTIKRVIHVHFHHHLLPLKLILWCTDQKHPVKLRPDIGYFVRPITMNLDVFSQKESQLPGMFEYTRSCSFTYHLAELGNDDKDGGVSSTKDSFLIICKSLASKMLSNANLHLVSVNMPVDANLNDASGLCLRFSGEILSNSILCLISVTLDGKCFEPLTASIKINCEETVFGLNLLNRIVNFLGEPPQLTS</sequence>
<name>A0AAP0GQC8_9ASTR</name>
<feature type="region of interest" description="Disordered" evidence="12">
    <location>
        <begin position="794"/>
        <end position="813"/>
    </location>
</feature>
<dbReference type="GO" id="GO:0030123">
    <property type="term" value="C:AP-3 adaptor complex"/>
    <property type="evidence" value="ECO:0007669"/>
    <property type="project" value="UniProtKB-UniRule"/>
</dbReference>
<evidence type="ECO:0000256" key="7">
    <source>
        <dbReference type="ARBA" id="ARBA00023034"/>
    </source>
</evidence>
<organism evidence="14 15">
    <name type="scientific">Deinandra increscens subsp. villosa</name>
    <dbReference type="NCBI Taxonomy" id="3103831"/>
    <lineage>
        <taxon>Eukaryota</taxon>
        <taxon>Viridiplantae</taxon>
        <taxon>Streptophyta</taxon>
        <taxon>Embryophyta</taxon>
        <taxon>Tracheophyta</taxon>
        <taxon>Spermatophyta</taxon>
        <taxon>Magnoliopsida</taxon>
        <taxon>eudicotyledons</taxon>
        <taxon>Gunneridae</taxon>
        <taxon>Pentapetalae</taxon>
        <taxon>asterids</taxon>
        <taxon>campanulids</taxon>
        <taxon>Asterales</taxon>
        <taxon>Asteraceae</taxon>
        <taxon>Asteroideae</taxon>
        <taxon>Heliantheae alliance</taxon>
        <taxon>Madieae</taxon>
        <taxon>Madiinae</taxon>
        <taxon>Deinandra</taxon>
    </lineage>
</organism>
<evidence type="ECO:0000259" key="13">
    <source>
        <dbReference type="SMART" id="SM01355"/>
    </source>
</evidence>
<dbReference type="PIRSF" id="PIRSF037096">
    <property type="entry name" value="AP3_complex_beta"/>
    <property type="match status" value="1"/>
</dbReference>
<dbReference type="InterPro" id="IPR002553">
    <property type="entry name" value="Clathrin/coatomer_adapt-like_N"/>
</dbReference>
<keyword evidence="6 11" id="KW-0653">Protein transport</keyword>
<comment type="function">
    <text evidence="10">Subunit of non-clathrin- and clathrin-associated adaptor protein complex 3 (AP-3) that plays a role in protein sorting in the late-Golgi/trans-Golgi network (TGN) and/or endosomes. The AP complexes mediate both the recruitment of clathrin to membranes and the recognition of sorting signals within the cytosolic tails of transmembrane cargo molecules. AP-3 appears to be involved in the sorting of a subset of transmembrane proteins targeted to lysosomes and lysosome-related organelles. In concert with the BLOC-1 complex, AP-3 is required to target cargos into vesicles assembled at cell bodies for delivery into neurites and nerve terminals.</text>
</comment>
<evidence type="ECO:0000256" key="10">
    <source>
        <dbReference type="ARBA" id="ARBA00023570"/>
    </source>
</evidence>
<comment type="subcellular location">
    <subcellularLocation>
        <location evidence="1">Cytoplasmic vesicle</location>
        <location evidence="1">Clathrin-coated vesicle membrane</location>
        <topology evidence="1">Peripheral membrane protein</topology>
        <orientation evidence="1">Cytoplasmic side</orientation>
    </subcellularLocation>
    <subcellularLocation>
        <location evidence="2">Golgi apparatus</location>
    </subcellularLocation>
</comment>
<evidence type="ECO:0000256" key="6">
    <source>
        <dbReference type="ARBA" id="ARBA00022927"/>
    </source>
</evidence>
<dbReference type="InterPro" id="IPR016024">
    <property type="entry name" value="ARM-type_fold"/>
</dbReference>
<keyword evidence="9" id="KW-0968">Cytoplasmic vesicle</keyword>
<dbReference type="InterPro" id="IPR026739">
    <property type="entry name" value="AP_beta"/>
</dbReference>
<dbReference type="Pfam" id="PF24080">
    <property type="entry name" value="AP3B1_C_2"/>
    <property type="match status" value="1"/>
</dbReference>
<evidence type="ECO:0000256" key="11">
    <source>
        <dbReference type="PIRNR" id="PIRNR037096"/>
    </source>
</evidence>
<dbReference type="Pfam" id="PF01602">
    <property type="entry name" value="Adaptin_N"/>
    <property type="match status" value="1"/>
</dbReference>
<keyword evidence="5" id="KW-0597">Phosphoprotein</keyword>
<dbReference type="GO" id="GO:0006886">
    <property type="term" value="P:intracellular protein transport"/>
    <property type="evidence" value="ECO:0007669"/>
    <property type="project" value="InterPro"/>
</dbReference>
<evidence type="ECO:0000256" key="5">
    <source>
        <dbReference type="ARBA" id="ARBA00022553"/>
    </source>
</evidence>
<evidence type="ECO:0000313" key="14">
    <source>
        <dbReference type="EMBL" id="KAK9056519.1"/>
    </source>
</evidence>
<gene>
    <name evidence="14" type="ORF">SSX86_023881</name>
</gene>
<accession>A0AAP0GQC8</accession>
<dbReference type="PANTHER" id="PTHR11134">
    <property type="entry name" value="ADAPTOR COMPLEX SUBUNIT BETA FAMILY MEMBER"/>
    <property type="match status" value="1"/>
</dbReference>
<evidence type="ECO:0000256" key="2">
    <source>
        <dbReference type="ARBA" id="ARBA00004555"/>
    </source>
</evidence>
<comment type="caution">
    <text evidence="14">The sequence shown here is derived from an EMBL/GenBank/DDBJ whole genome shotgun (WGS) entry which is preliminary data.</text>
</comment>
<feature type="domain" description="AP-3 complex subunit beta C-terminal" evidence="13">
    <location>
        <begin position="789"/>
        <end position="936"/>
    </location>
</feature>
<evidence type="ECO:0000256" key="4">
    <source>
        <dbReference type="ARBA" id="ARBA00022448"/>
    </source>
</evidence>
<dbReference type="EMBL" id="JBCNJP010000024">
    <property type="protein sequence ID" value="KAK9056519.1"/>
    <property type="molecule type" value="Genomic_DNA"/>
</dbReference>
<dbReference type="GO" id="GO:0016192">
    <property type="term" value="P:vesicle-mediated transport"/>
    <property type="evidence" value="ECO:0007669"/>
    <property type="project" value="InterPro"/>
</dbReference>
<keyword evidence="15" id="KW-1185">Reference proteome</keyword>
<dbReference type="Gene3D" id="1.25.10.10">
    <property type="entry name" value="Leucine-rich Repeat Variant"/>
    <property type="match status" value="1"/>
</dbReference>
<comment type="similarity">
    <text evidence="3 11">Belongs to the adaptor complexes large subunit family.</text>
</comment>
<keyword evidence="8 11" id="KW-0472">Membrane</keyword>
<feature type="region of interest" description="Disordered" evidence="12">
    <location>
        <begin position="708"/>
        <end position="784"/>
    </location>
</feature>
<dbReference type="Proteomes" id="UP001408789">
    <property type="component" value="Unassembled WGS sequence"/>
</dbReference>
<dbReference type="InterPro" id="IPR029390">
    <property type="entry name" value="AP3B_C"/>
</dbReference>
<dbReference type="InterPro" id="IPR056314">
    <property type="entry name" value="AP3B1/2_C"/>
</dbReference>
<evidence type="ECO:0000313" key="15">
    <source>
        <dbReference type="Proteomes" id="UP001408789"/>
    </source>
</evidence>
<evidence type="ECO:0000256" key="12">
    <source>
        <dbReference type="SAM" id="MobiDB-lite"/>
    </source>
</evidence>
<evidence type="ECO:0000256" key="3">
    <source>
        <dbReference type="ARBA" id="ARBA00006613"/>
    </source>
</evidence>
<keyword evidence="4 11" id="KW-0813">Transport</keyword>
<protein>
    <recommendedName>
        <fullName evidence="11">AP-3 complex subunit beta</fullName>
    </recommendedName>
</protein>
<evidence type="ECO:0000256" key="1">
    <source>
        <dbReference type="ARBA" id="ARBA00004145"/>
    </source>
</evidence>
<dbReference type="SUPFAM" id="SSF48371">
    <property type="entry name" value="ARM repeat"/>
    <property type="match status" value="1"/>
</dbReference>
<dbReference type="SMART" id="SM01355">
    <property type="entry name" value="AP3B1_C"/>
    <property type="match status" value="1"/>
</dbReference>
<dbReference type="GO" id="GO:0005794">
    <property type="term" value="C:Golgi apparatus"/>
    <property type="evidence" value="ECO:0007669"/>
    <property type="project" value="UniProtKB-SubCell"/>
</dbReference>
<evidence type="ECO:0000256" key="9">
    <source>
        <dbReference type="ARBA" id="ARBA00023329"/>
    </source>
</evidence>
<dbReference type="InterPro" id="IPR026740">
    <property type="entry name" value="AP3_beta"/>
</dbReference>
<dbReference type="InterPro" id="IPR011989">
    <property type="entry name" value="ARM-like"/>
</dbReference>
<dbReference type="Pfam" id="PF14796">
    <property type="entry name" value="AP3B1_C"/>
    <property type="match status" value="1"/>
</dbReference>